<dbReference type="InterPro" id="IPR011055">
    <property type="entry name" value="Dup_hybrid_motif"/>
</dbReference>
<dbReference type="Pfam" id="PF01551">
    <property type="entry name" value="Peptidase_M23"/>
    <property type="match status" value="1"/>
</dbReference>
<dbReference type="PANTHER" id="PTHR21666:SF289">
    <property type="entry name" value="L-ALA--D-GLU ENDOPEPTIDASE"/>
    <property type="match status" value="1"/>
</dbReference>
<reference evidence="3" key="1">
    <citation type="journal article" date="2014" name="Int. J. Syst. Evol. Microbiol.">
        <title>Complete genome sequence of Corynebacterium casei LMG S-19264T (=DSM 44701T), isolated from a smear-ripened cheese.</title>
        <authorList>
            <consortium name="US DOE Joint Genome Institute (JGI-PGF)"/>
            <person name="Walter F."/>
            <person name="Albersmeier A."/>
            <person name="Kalinowski J."/>
            <person name="Ruckert C."/>
        </authorList>
    </citation>
    <scope>NUCLEOTIDE SEQUENCE</scope>
    <source>
        <strain evidence="3">CGMCC 1.15179</strain>
    </source>
</reference>
<dbReference type="RefSeq" id="WP_229751995.1">
    <property type="nucleotide sequence ID" value="NZ_BMHQ01000010.1"/>
</dbReference>
<evidence type="ECO:0000313" key="4">
    <source>
        <dbReference type="Proteomes" id="UP000625210"/>
    </source>
</evidence>
<reference evidence="3" key="2">
    <citation type="submission" date="2020-09" db="EMBL/GenBank/DDBJ databases">
        <authorList>
            <person name="Sun Q."/>
            <person name="Zhou Y."/>
        </authorList>
    </citation>
    <scope>NUCLEOTIDE SEQUENCE</scope>
    <source>
        <strain evidence="3">CGMCC 1.15179</strain>
    </source>
</reference>
<name>A0A8J2VEA4_9BACL</name>
<evidence type="ECO:0000259" key="2">
    <source>
        <dbReference type="Pfam" id="PF01551"/>
    </source>
</evidence>
<dbReference type="InterPro" id="IPR016047">
    <property type="entry name" value="M23ase_b-sheet_dom"/>
</dbReference>
<dbReference type="Gene3D" id="2.70.70.10">
    <property type="entry name" value="Glucose Permease (Domain IIA)"/>
    <property type="match status" value="1"/>
</dbReference>
<dbReference type="EMBL" id="BMHQ01000010">
    <property type="protein sequence ID" value="GGE23951.1"/>
    <property type="molecule type" value="Genomic_DNA"/>
</dbReference>
<evidence type="ECO:0000256" key="1">
    <source>
        <dbReference type="ARBA" id="ARBA00022729"/>
    </source>
</evidence>
<dbReference type="Proteomes" id="UP000625210">
    <property type="component" value="Unassembled WGS sequence"/>
</dbReference>
<organism evidence="3 4">
    <name type="scientific">Marinithermofilum abyssi</name>
    <dbReference type="NCBI Taxonomy" id="1571185"/>
    <lineage>
        <taxon>Bacteria</taxon>
        <taxon>Bacillati</taxon>
        <taxon>Bacillota</taxon>
        <taxon>Bacilli</taxon>
        <taxon>Bacillales</taxon>
        <taxon>Thermoactinomycetaceae</taxon>
        <taxon>Marinithermofilum</taxon>
    </lineage>
</organism>
<dbReference type="InterPro" id="IPR050570">
    <property type="entry name" value="Cell_wall_metabolism_enzyme"/>
</dbReference>
<comment type="caution">
    <text evidence="3">The sequence shown here is derived from an EMBL/GenBank/DDBJ whole genome shotgun (WGS) entry which is preliminary data.</text>
</comment>
<proteinExistence type="predicted"/>
<dbReference type="AlphaFoldDB" id="A0A8J2VEA4"/>
<keyword evidence="4" id="KW-1185">Reference proteome</keyword>
<dbReference type="PANTHER" id="PTHR21666">
    <property type="entry name" value="PEPTIDASE-RELATED"/>
    <property type="match status" value="1"/>
</dbReference>
<dbReference type="SUPFAM" id="SSF51261">
    <property type="entry name" value="Duplicated hybrid motif"/>
    <property type="match status" value="1"/>
</dbReference>
<keyword evidence="1" id="KW-0732">Signal</keyword>
<accession>A0A8J2VEA4</accession>
<dbReference type="GO" id="GO:0004222">
    <property type="term" value="F:metalloendopeptidase activity"/>
    <property type="evidence" value="ECO:0007669"/>
    <property type="project" value="TreeGrafter"/>
</dbReference>
<feature type="domain" description="M23ase beta-sheet core" evidence="2">
    <location>
        <begin position="157"/>
        <end position="258"/>
    </location>
</feature>
<protein>
    <recommendedName>
        <fullName evidence="2">M23ase beta-sheet core domain-containing protein</fullName>
    </recommendedName>
</protein>
<sequence length="281" mass="31100">MKWLFRLVLIVLLTVGGWLLYEWARPMNIPEIKVPGDLAADYAAAEQKTGIPWAYLAAVDESTHRYKKTTPASIRQRAVNWAKKVDGPLAESALEALIRHEFAPDKAERILSLATSYEWAASSLGEKYAFPFRKKDRGHVSYGDTWGASRSYGGKRTHEGTDLVAPKGTPIVSVSDGRVVSKGWNQLGGWRLTIVDTEHPQVSYYYAHLSRYAGGIGVGDKVRKGQVIGYVGDSGYGPEGTTGKFAPHLHFGMYVRKGMLSPFREAVNPFAFLKAWEQHGG</sequence>
<dbReference type="CDD" id="cd12797">
    <property type="entry name" value="M23_peptidase"/>
    <property type="match status" value="1"/>
</dbReference>
<evidence type="ECO:0000313" key="3">
    <source>
        <dbReference type="EMBL" id="GGE23951.1"/>
    </source>
</evidence>
<gene>
    <name evidence="3" type="ORF">GCM10011571_27550</name>
</gene>